<reference evidence="1 2" key="1">
    <citation type="submission" date="2021-05" db="EMBL/GenBank/DDBJ databases">
        <title>Novel Bacillus species.</title>
        <authorList>
            <person name="Liu G."/>
        </authorList>
    </citation>
    <scope>NUCLEOTIDE SEQUENCE [LARGE SCALE GENOMIC DNA]</scope>
    <source>
        <strain evidence="1 2">FJAT-49705</strain>
    </source>
</reference>
<proteinExistence type="predicted"/>
<dbReference type="EMBL" id="JAGYPM010000003">
    <property type="protein sequence ID" value="MBS4191202.1"/>
    <property type="molecule type" value="Genomic_DNA"/>
</dbReference>
<evidence type="ECO:0000313" key="2">
    <source>
        <dbReference type="Proteomes" id="UP000681027"/>
    </source>
</evidence>
<dbReference type="Proteomes" id="UP000681027">
    <property type="component" value="Unassembled WGS sequence"/>
</dbReference>
<name>A0ABS5NTN6_9BACI</name>
<keyword evidence="2" id="KW-1185">Reference proteome</keyword>
<gene>
    <name evidence="1" type="ORF">KHA94_13515</name>
</gene>
<protein>
    <submittedName>
        <fullName evidence="1">Uncharacterized protein</fullName>
    </submittedName>
</protein>
<evidence type="ECO:0000313" key="1">
    <source>
        <dbReference type="EMBL" id="MBS4191202.1"/>
    </source>
</evidence>
<organism evidence="1 2">
    <name type="scientific">Cytobacillus citreus</name>
    <dbReference type="NCBI Taxonomy" id="2833586"/>
    <lineage>
        <taxon>Bacteria</taxon>
        <taxon>Bacillati</taxon>
        <taxon>Bacillota</taxon>
        <taxon>Bacilli</taxon>
        <taxon>Bacillales</taxon>
        <taxon>Bacillaceae</taxon>
        <taxon>Cytobacillus</taxon>
    </lineage>
</organism>
<dbReference type="RefSeq" id="WP_213102659.1">
    <property type="nucleotide sequence ID" value="NZ_JAGYPM010000003.1"/>
</dbReference>
<accession>A0ABS5NTN6</accession>
<comment type="caution">
    <text evidence="1">The sequence shown here is derived from an EMBL/GenBank/DDBJ whole genome shotgun (WGS) entry which is preliminary data.</text>
</comment>
<sequence length="107" mass="12647">MNKTRIAILLAIYEFTRSLDNMDAEFLISDINGKVNNLFDYQRMERKGYIELLEIYPTPFESSKCYAVLTVDGVDYIEKYLEFTDKEEMEIQALNLRLDRMERVASL</sequence>